<dbReference type="Proteomes" id="UP001162834">
    <property type="component" value="Chromosome"/>
</dbReference>
<protein>
    <submittedName>
        <fullName evidence="1">Uncharacterized protein</fullName>
    </submittedName>
</protein>
<name>A0A9E7C2G1_9ACTN</name>
<gene>
    <name evidence="1" type="ORF">DSM104329_04019</name>
</gene>
<dbReference type="KEGG" id="sbae:DSM104329_04019"/>
<evidence type="ECO:0000313" key="1">
    <source>
        <dbReference type="EMBL" id="UGS37602.1"/>
    </source>
</evidence>
<dbReference type="EMBL" id="CP087164">
    <property type="protein sequence ID" value="UGS37602.1"/>
    <property type="molecule type" value="Genomic_DNA"/>
</dbReference>
<dbReference type="RefSeq" id="WP_259311653.1">
    <property type="nucleotide sequence ID" value="NZ_CP087164.1"/>
</dbReference>
<evidence type="ECO:0000313" key="2">
    <source>
        <dbReference type="Proteomes" id="UP001162834"/>
    </source>
</evidence>
<accession>A0A9E7C2G1</accession>
<dbReference type="AlphaFoldDB" id="A0A9E7C2G1"/>
<reference evidence="1" key="1">
    <citation type="journal article" date="2022" name="Int. J. Syst. Evol. Microbiol.">
        <title>Pseudomonas aegrilactucae sp. nov. and Pseudomonas morbosilactucae sp. nov., pathogens causing bacterial rot of lettuce in Japan.</title>
        <authorList>
            <person name="Sawada H."/>
            <person name="Fujikawa T."/>
            <person name="Satou M."/>
        </authorList>
    </citation>
    <scope>NUCLEOTIDE SEQUENCE</scope>
    <source>
        <strain evidence="1">0166_1</strain>
    </source>
</reference>
<sequence length="73" mass="7885">MDDLAQHETADVYEAMSTGLHKRPGARVITITTAGVGIDSPLGRLRARCLAQPDVRRRGSVTDARGPGLRMIE</sequence>
<keyword evidence="2" id="KW-1185">Reference proteome</keyword>
<proteinExistence type="predicted"/>
<organism evidence="1 2">
    <name type="scientific">Capillimicrobium parvum</name>
    <dbReference type="NCBI Taxonomy" id="2884022"/>
    <lineage>
        <taxon>Bacteria</taxon>
        <taxon>Bacillati</taxon>
        <taxon>Actinomycetota</taxon>
        <taxon>Thermoleophilia</taxon>
        <taxon>Solirubrobacterales</taxon>
        <taxon>Capillimicrobiaceae</taxon>
        <taxon>Capillimicrobium</taxon>
    </lineage>
</organism>